<comment type="subcellular location">
    <subcellularLocation>
        <location evidence="1">Virion</location>
    </subcellularLocation>
</comment>
<comment type="similarity">
    <text evidence="2">Belongs to the microviridae F protein family.</text>
</comment>
<sequence>MASKYTQISNTGAETHFSAALFGNTETSRMVSTPQHLTTFNAGDIVPIGCYEILPDDVFSCDVNFVIRPTTMLTPTMGQMTVDLYAFFVPHRVVNQSLKAVMGENYNGSWTADSVVLAPLVAQDGATDSYQIPVGSVADYYGFPTQQPIPYQVLADCHDLKFRGYVMIYNEYFRDQNYQPPIPMSTLNVYQGFFDDPNDYAINIDARRASNQEYGYRSLITSTSGNGQYPDGAVVEAIYGAGAQPSYGGSDTYFKSVQTPNIRLSGRFHALDKPLKANKLHDYFTSVLPAPQKGVSPFIPVTGTISNKIPVYASTPLFELPADATNLRFDRPQGSSQNEILVIDTADEMKGGTLSSGGSLNPLVRNAYPNNLYTAAGATVNGLEISINDLRMASAIQQVYEGLARGGSRYREFVKSFFGIEVDDPFSDIPQYLGHIRRGLDVFQTAQTSSSVDGGTPQGNLAAFGYTSNGGNLFSNQRFAEHGYLHIFAVVRHKNVYSSFMARDNFRRSLLDFYIPPLANISNQPVYLREINPFGKNAGNNAAIGYQEAWAEYRYDPDTVSGYMRPGVSQSLSLWNYADDFNSSFQVVDGAWLKSNSEEVLNRSLSTTSNIAPQFKGQFMFIMDKTRPMPTYSVPGMDII</sequence>
<dbReference type="GO" id="GO:0039615">
    <property type="term" value="C:T=1 icosahedral viral capsid"/>
    <property type="evidence" value="ECO:0007669"/>
    <property type="project" value="UniProtKB-KW"/>
</dbReference>
<dbReference type="InterPro" id="IPR003514">
    <property type="entry name" value="Microviridae_protein_F"/>
</dbReference>
<organism evidence="6">
    <name type="scientific">Dipodfec virus RodF1_43</name>
    <dbReference type="NCBI Taxonomy" id="2929297"/>
    <lineage>
        <taxon>Viruses</taxon>
        <taxon>Monodnaviria</taxon>
        <taxon>Sangervirae</taxon>
        <taxon>Phixviricota</taxon>
        <taxon>Malgrandaviricetes</taxon>
        <taxon>Petitvirales</taxon>
        <taxon>Microviridae</taxon>
    </lineage>
</organism>
<keyword evidence="5" id="KW-0946">Virion</keyword>
<evidence type="ECO:0000256" key="3">
    <source>
        <dbReference type="ARBA" id="ARBA00022431"/>
    </source>
</evidence>
<proteinExistence type="inferred from homology"/>
<dbReference type="Pfam" id="PF02305">
    <property type="entry name" value="Phage_F"/>
    <property type="match status" value="2"/>
</dbReference>
<dbReference type="Gene3D" id="2.60.169.10">
    <property type="entry name" value="Microviridae F protein"/>
    <property type="match status" value="2"/>
</dbReference>
<dbReference type="GO" id="GO:0005198">
    <property type="term" value="F:structural molecule activity"/>
    <property type="evidence" value="ECO:0007669"/>
    <property type="project" value="InterPro"/>
</dbReference>
<evidence type="ECO:0000256" key="5">
    <source>
        <dbReference type="ARBA" id="ARBA00022844"/>
    </source>
</evidence>
<evidence type="ECO:0000313" key="6">
    <source>
        <dbReference type="EMBL" id="UPW42001.1"/>
    </source>
</evidence>
<dbReference type="EMBL" id="OM869707">
    <property type="protein sequence ID" value="UPW42001.1"/>
    <property type="molecule type" value="Genomic_DNA"/>
</dbReference>
<dbReference type="InterPro" id="IPR037002">
    <property type="entry name" value="Microviridae_protein_F_sf"/>
</dbReference>
<evidence type="ECO:0000256" key="1">
    <source>
        <dbReference type="ARBA" id="ARBA00004328"/>
    </source>
</evidence>
<evidence type="ECO:0000256" key="4">
    <source>
        <dbReference type="ARBA" id="ARBA00022561"/>
    </source>
</evidence>
<dbReference type="SUPFAM" id="SSF88645">
    <property type="entry name" value="ssDNA viruses"/>
    <property type="match status" value="2"/>
</dbReference>
<dbReference type="InterPro" id="IPR016184">
    <property type="entry name" value="Capsid/spike_ssDNA_virus"/>
</dbReference>
<evidence type="ECO:0000256" key="2">
    <source>
        <dbReference type="ARBA" id="ARBA00009963"/>
    </source>
</evidence>
<keyword evidence="3" id="KW-1140">T=1 icosahedral capsid protein</keyword>
<keyword evidence="4" id="KW-0167">Capsid protein</keyword>
<accession>A0A976N2R1</accession>
<reference evidence="6" key="1">
    <citation type="submission" date="2022-02" db="EMBL/GenBank/DDBJ databases">
        <title>Towards deciphering the DNA virus diversity associated with rodent species in the families Cricetidae and Heteromyidae.</title>
        <authorList>
            <person name="Lund M."/>
            <person name="Larsen B.B."/>
            <person name="Gryseels S."/>
            <person name="Kraberger S."/>
            <person name="Rowsey D.M."/>
            <person name="Steger L."/>
            <person name="Yule K.M."/>
            <person name="Upham N.S."/>
            <person name="Worobey M."/>
            <person name="Van Doorslaer K."/>
            <person name="Varsani A."/>
        </authorList>
    </citation>
    <scope>NUCLEOTIDE SEQUENCE</scope>
    <source>
        <strain evidence="6">NeonRodF1_43</strain>
    </source>
</reference>
<name>A0A976N2R1_9VIRU</name>
<protein>
    <submittedName>
        <fullName evidence="6">Major capsid protein</fullName>
    </submittedName>
</protein>